<feature type="transmembrane region" description="Helical" evidence="1">
    <location>
        <begin position="83"/>
        <end position="104"/>
    </location>
</feature>
<keyword evidence="1" id="KW-0472">Membrane</keyword>
<gene>
    <name evidence="2" type="ORF">J3D65DRAFT_112705</name>
</gene>
<accession>A0ABR1L824</accession>
<evidence type="ECO:0000313" key="3">
    <source>
        <dbReference type="Proteomes" id="UP001360953"/>
    </source>
</evidence>
<keyword evidence="3" id="KW-1185">Reference proteome</keyword>
<evidence type="ECO:0000256" key="1">
    <source>
        <dbReference type="SAM" id="Phobius"/>
    </source>
</evidence>
<comment type="caution">
    <text evidence="2">The sequence shown here is derived from an EMBL/GenBank/DDBJ whole genome shotgun (WGS) entry which is preliminary data.</text>
</comment>
<protein>
    <recommendedName>
        <fullName evidence="4">Secreted protein</fullName>
    </recommendedName>
</protein>
<evidence type="ECO:0000313" key="2">
    <source>
        <dbReference type="EMBL" id="KAK7531382.1"/>
    </source>
</evidence>
<dbReference type="GeneID" id="92026651"/>
<organism evidence="2 3">
    <name type="scientific">Phyllosticta citribraziliensis</name>
    <dbReference type="NCBI Taxonomy" id="989973"/>
    <lineage>
        <taxon>Eukaryota</taxon>
        <taxon>Fungi</taxon>
        <taxon>Dikarya</taxon>
        <taxon>Ascomycota</taxon>
        <taxon>Pezizomycotina</taxon>
        <taxon>Dothideomycetes</taxon>
        <taxon>Dothideomycetes incertae sedis</taxon>
        <taxon>Botryosphaeriales</taxon>
        <taxon>Phyllostictaceae</taxon>
        <taxon>Phyllosticta</taxon>
    </lineage>
</organism>
<dbReference type="EMBL" id="JBBPEH010000012">
    <property type="protein sequence ID" value="KAK7531382.1"/>
    <property type="molecule type" value="Genomic_DNA"/>
</dbReference>
<evidence type="ECO:0008006" key="4">
    <source>
        <dbReference type="Google" id="ProtNLM"/>
    </source>
</evidence>
<sequence>MLYGGGQHCALSVGPRRVVTSCLSDLLVSVCFFSFTCPVASDTKLASCFGALGFLGGQDCIAGFVCGFSNEHLERAKSFSHSLATAAFSRTFFSFFLSLVHFGLRARWGMWKRSTFGGQDSSCLSPSCLDG</sequence>
<name>A0ABR1L824_9PEZI</name>
<proteinExistence type="predicted"/>
<dbReference type="RefSeq" id="XP_066651206.1">
    <property type="nucleotide sequence ID" value="XM_066793745.1"/>
</dbReference>
<reference evidence="2 3" key="1">
    <citation type="submission" date="2024-04" db="EMBL/GenBank/DDBJ databases">
        <title>Phyllosticta paracitricarpa is synonymous to the EU quarantine fungus P. citricarpa based on phylogenomic analyses.</title>
        <authorList>
            <consortium name="Lawrence Berkeley National Laboratory"/>
            <person name="Van ingen-buijs V.A."/>
            <person name="Van westerhoven A.C."/>
            <person name="Haridas S."/>
            <person name="Skiadas P."/>
            <person name="Martin F."/>
            <person name="Groenewald J.Z."/>
            <person name="Crous P.W."/>
            <person name="Seidl M.F."/>
        </authorList>
    </citation>
    <scope>NUCLEOTIDE SEQUENCE [LARGE SCALE GENOMIC DNA]</scope>
    <source>
        <strain evidence="2 3">CPC 17464</strain>
    </source>
</reference>
<keyword evidence="1" id="KW-1133">Transmembrane helix</keyword>
<keyword evidence="1" id="KW-0812">Transmembrane</keyword>
<dbReference type="Proteomes" id="UP001360953">
    <property type="component" value="Unassembled WGS sequence"/>
</dbReference>